<dbReference type="EMBL" id="OQ190481">
    <property type="protein sequence ID" value="WDS52090.1"/>
    <property type="molecule type" value="Genomic_DNA"/>
</dbReference>
<protein>
    <submittedName>
        <fullName evidence="1">Uncharacterized protein</fullName>
    </submittedName>
</protein>
<accession>A0AAE9ZLJ5</accession>
<keyword evidence="2" id="KW-1185">Reference proteome</keyword>
<evidence type="ECO:0000313" key="1">
    <source>
        <dbReference type="EMBL" id="WDS52090.1"/>
    </source>
</evidence>
<proteinExistence type="predicted"/>
<name>A0AAE9ZLJ5_9CAUD</name>
<dbReference type="Proteomes" id="UP001219759">
    <property type="component" value="Segment"/>
</dbReference>
<reference evidence="2" key="1">
    <citation type="submission" date="2023-01" db="EMBL/GenBank/DDBJ databases">
        <authorList>
            <person name="Bendele M."/>
            <person name="Baldwin A.R."/>
            <person name="Chauncey H.A."/>
            <person name="Connelly K.A."/>
            <person name="Daniel I."/>
            <person name="Fitzgerald E.B."/>
            <person name="McKinney B.E."/>
            <person name="Murray D.M."/>
            <person name="Parshall S."/>
            <person name="Stokes L.T."/>
            <person name="Tanaka K.N."/>
            <person name="Vinson E.C."/>
            <person name="Klevikis C."/>
            <person name="Temple L."/>
            <person name="Utz L."/>
            <person name="Rinehart C.A."/>
            <person name="Garlena R.A."/>
            <person name="Russell D.A."/>
            <person name="Jacobs-Sera D."/>
            <person name="Hatfull G.F."/>
        </authorList>
    </citation>
    <scope>NUCLEOTIDE SEQUENCE [LARGE SCALE GENOMIC DNA]</scope>
</reference>
<sequence>MPNRLVEDAGRDHVYKLRHTTRGDAELGPDALLLGPLLERLDKAVADVLEYALDVSGGVDGITDTFMRLRRLAFSLPGGPLAEDPEACDLPPIPLNLASILATPEGTARVA</sequence>
<organism evidence="1 2">
    <name type="scientific">Microbacterium phage Caron</name>
    <dbReference type="NCBI Taxonomy" id="3028494"/>
    <lineage>
        <taxon>Viruses</taxon>
        <taxon>Duplodnaviria</taxon>
        <taxon>Heunggongvirae</taxon>
        <taxon>Uroviricota</taxon>
        <taxon>Caudoviricetes</taxon>
        <taxon>Casidaviridae</taxon>
        <taxon>Barnstormervirus</taxon>
        <taxon>Barnstormervirus caron</taxon>
    </lineage>
</organism>
<gene>
    <name evidence="1" type="primary">64</name>
    <name evidence="1" type="ORF">SEA_CARON_64</name>
</gene>
<evidence type="ECO:0000313" key="2">
    <source>
        <dbReference type="Proteomes" id="UP001219759"/>
    </source>
</evidence>